<feature type="transmembrane region" description="Helical" evidence="2">
    <location>
        <begin position="92"/>
        <end position="112"/>
    </location>
</feature>
<evidence type="ECO:0000313" key="4">
    <source>
        <dbReference type="Proteomes" id="UP000235036"/>
    </source>
</evidence>
<feature type="compositionally biased region" description="Polar residues" evidence="1">
    <location>
        <begin position="20"/>
        <end position="29"/>
    </location>
</feature>
<sequence>MSQDNQNSQPPSSSQPQDNTSRQTNNQRRQSFWKTKTIQILKGAIALLETTVEKLETESPATDVSLNWWSRLLAKIRSYLPANLSAKLSDTALTGAIAIFAVILFWATSTVFTGKPTEIATTPPTPPTPLTSPSPTEEPTVAETPPPVEEEEPTPIPEETTPPPEPETEVTPTPTPTPTIDNQPTTITNQPATVVLTPEQILIATIENQVAEVSDRFASGLIKSIQANFLTSNLDIKISDDWYTLSESEQNKLAAEILQRSQELDFTHLEISDSQNRLVARNPVVGTEMVIFRRQA</sequence>
<feature type="compositionally biased region" description="Pro residues" evidence="1">
    <location>
        <begin position="154"/>
        <end position="165"/>
    </location>
</feature>
<evidence type="ECO:0000313" key="3">
    <source>
        <dbReference type="EMBL" id="PLZ90424.1"/>
    </source>
</evidence>
<keyword evidence="2" id="KW-1133">Transmembrane helix</keyword>
<dbReference type="AlphaFoldDB" id="A0A2N6K3W0"/>
<dbReference type="RefSeq" id="WP_016864681.1">
    <property type="nucleotide sequence ID" value="NZ_CAWNVR010000320.1"/>
</dbReference>
<feature type="compositionally biased region" description="Pro residues" evidence="1">
    <location>
        <begin position="123"/>
        <end position="132"/>
    </location>
</feature>
<keyword evidence="2" id="KW-0812">Transmembrane</keyword>
<gene>
    <name evidence="3" type="ORF">CEN44_10700</name>
</gene>
<evidence type="ECO:0000256" key="2">
    <source>
        <dbReference type="SAM" id="Phobius"/>
    </source>
</evidence>
<feature type="compositionally biased region" description="Low complexity" evidence="1">
    <location>
        <begin position="133"/>
        <end position="143"/>
    </location>
</feature>
<dbReference type="EMBL" id="NRQW01000228">
    <property type="protein sequence ID" value="PLZ90424.1"/>
    <property type="molecule type" value="Genomic_DNA"/>
</dbReference>
<proteinExistence type="predicted"/>
<feature type="region of interest" description="Disordered" evidence="1">
    <location>
        <begin position="1"/>
        <end position="29"/>
    </location>
</feature>
<comment type="caution">
    <text evidence="3">The sequence shown here is derived from an EMBL/GenBank/DDBJ whole genome shotgun (WGS) entry which is preliminary data.</text>
</comment>
<evidence type="ECO:0000256" key="1">
    <source>
        <dbReference type="SAM" id="MobiDB-lite"/>
    </source>
</evidence>
<protein>
    <submittedName>
        <fullName evidence="3">Uncharacterized protein</fullName>
    </submittedName>
</protein>
<feature type="compositionally biased region" description="Low complexity" evidence="1">
    <location>
        <begin position="1"/>
        <end position="19"/>
    </location>
</feature>
<accession>A0A2N6K3W0</accession>
<keyword evidence="2" id="KW-0472">Membrane</keyword>
<keyword evidence="4" id="KW-1185">Reference proteome</keyword>
<feature type="region of interest" description="Disordered" evidence="1">
    <location>
        <begin position="117"/>
        <end position="187"/>
    </location>
</feature>
<organism evidence="3 4">
    <name type="scientific">Fischerella muscicola CCMEE 5323</name>
    <dbReference type="NCBI Taxonomy" id="2019572"/>
    <lineage>
        <taxon>Bacteria</taxon>
        <taxon>Bacillati</taxon>
        <taxon>Cyanobacteriota</taxon>
        <taxon>Cyanophyceae</taxon>
        <taxon>Nostocales</taxon>
        <taxon>Hapalosiphonaceae</taxon>
        <taxon>Fischerella</taxon>
    </lineage>
</organism>
<dbReference type="Proteomes" id="UP000235036">
    <property type="component" value="Unassembled WGS sequence"/>
</dbReference>
<name>A0A2N6K3W0_FISMU</name>
<reference evidence="3 4" key="1">
    <citation type="submission" date="2017-08" db="EMBL/GenBank/DDBJ databases">
        <title>Genomes of Fischerella (Mastigocladus) sp. strains.</title>
        <authorList>
            <person name="Miller S.R."/>
        </authorList>
    </citation>
    <scope>NUCLEOTIDE SEQUENCE [LARGE SCALE GENOMIC DNA]</scope>
    <source>
        <strain evidence="3 4">CCMEE 5323</strain>
    </source>
</reference>